<dbReference type="EMBL" id="MFJZ01000032">
    <property type="protein sequence ID" value="OGG29998.1"/>
    <property type="molecule type" value="Genomic_DNA"/>
</dbReference>
<keyword evidence="2" id="KW-0808">Transferase</keyword>
<proteinExistence type="predicted"/>
<sequence>MDGRKKVAIVIDSSGSEAIRVALESNDGEQHELKKPVSQGNAQEVLPMIEELFKEHGLTIDAVTAIQVNTGPGSYTGLRVGIAIANMLGVLLGVPINDLPVGQIVIPQYEGDRYPS</sequence>
<protein>
    <submittedName>
        <fullName evidence="2">tRNA (Adenosine(37)-N6)-threonylcarbamoyltransferase complex dimerization subunit type 1 TsaB</fullName>
    </submittedName>
</protein>
<gene>
    <name evidence="2" type="ORF">A2973_05115</name>
</gene>
<accession>A0A1F6AZC0</accession>
<dbReference type="NCBIfam" id="TIGR03725">
    <property type="entry name" value="T6A_YeaZ"/>
    <property type="match status" value="1"/>
</dbReference>
<reference evidence="2 3" key="1">
    <citation type="journal article" date="2016" name="Nat. Commun.">
        <title>Thousands of microbial genomes shed light on interconnected biogeochemical processes in an aquifer system.</title>
        <authorList>
            <person name="Anantharaman K."/>
            <person name="Brown C.T."/>
            <person name="Hug L.A."/>
            <person name="Sharon I."/>
            <person name="Castelle C.J."/>
            <person name="Probst A.J."/>
            <person name="Thomas B.C."/>
            <person name="Singh A."/>
            <person name="Wilkins M.J."/>
            <person name="Karaoz U."/>
            <person name="Brodie E.L."/>
            <person name="Williams K.H."/>
            <person name="Hubbard S.S."/>
            <person name="Banfield J.F."/>
        </authorList>
    </citation>
    <scope>NUCLEOTIDE SEQUENCE [LARGE SCALE GENOMIC DNA]</scope>
</reference>
<dbReference type="InterPro" id="IPR000905">
    <property type="entry name" value="Gcp-like_dom"/>
</dbReference>
<dbReference type="Gene3D" id="3.30.420.40">
    <property type="match status" value="1"/>
</dbReference>
<dbReference type="Proteomes" id="UP000176409">
    <property type="component" value="Unassembled WGS sequence"/>
</dbReference>
<feature type="domain" description="Gcp-like" evidence="1">
    <location>
        <begin position="41"/>
        <end position="96"/>
    </location>
</feature>
<dbReference type="SUPFAM" id="SSF53067">
    <property type="entry name" value="Actin-like ATPase domain"/>
    <property type="match status" value="1"/>
</dbReference>
<dbReference type="Pfam" id="PF00814">
    <property type="entry name" value="TsaD"/>
    <property type="match status" value="1"/>
</dbReference>
<dbReference type="GO" id="GO:0016740">
    <property type="term" value="F:transferase activity"/>
    <property type="evidence" value="ECO:0007669"/>
    <property type="project" value="UniProtKB-KW"/>
</dbReference>
<dbReference type="AlphaFoldDB" id="A0A1F6AZC0"/>
<dbReference type="STRING" id="1798396.A2973_05115"/>
<evidence type="ECO:0000259" key="1">
    <source>
        <dbReference type="Pfam" id="PF00814"/>
    </source>
</evidence>
<comment type="caution">
    <text evidence="2">The sequence shown here is derived from an EMBL/GenBank/DDBJ whole genome shotgun (WGS) entry which is preliminary data.</text>
</comment>
<dbReference type="InterPro" id="IPR043129">
    <property type="entry name" value="ATPase_NBD"/>
</dbReference>
<dbReference type="InterPro" id="IPR022496">
    <property type="entry name" value="T6A_TsaB"/>
</dbReference>
<organism evidence="2 3">
    <name type="scientific">Candidatus Gottesmanbacteria bacterium RIFCSPLOWO2_01_FULL_49_10</name>
    <dbReference type="NCBI Taxonomy" id="1798396"/>
    <lineage>
        <taxon>Bacteria</taxon>
        <taxon>Candidatus Gottesmaniibacteriota</taxon>
    </lineage>
</organism>
<evidence type="ECO:0000313" key="2">
    <source>
        <dbReference type="EMBL" id="OGG29998.1"/>
    </source>
</evidence>
<evidence type="ECO:0000313" key="3">
    <source>
        <dbReference type="Proteomes" id="UP000176409"/>
    </source>
</evidence>
<name>A0A1F6AZC0_9BACT</name>
<dbReference type="GO" id="GO:0002949">
    <property type="term" value="P:tRNA threonylcarbamoyladenosine modification"/>
    <property type="evidence" value="ECO:0007669"/>
    <property type="project" value="InterPro"/>
</dbReference>